<dbReference type="GO" id="GO:0046872">
    <property type="term" value="F:metal ion binding"/>
    <property type="evidence" value="ECO:0007669"/>
    <property type="project" value="UniProtKB-KW"/>
</dbReference>
<dbReference type="Pfam" id="PF04794">
    <property type="entry name" value="YdjC"/>
    <property type="match status" value="1"/>
</dbReference>
<gene>
    <name evidence="6" type="ORF">HH215_26160</name>
</gene>
<protein>
    <submittedName>
        <fullName evidence="6">ChbG/HpnK family deacetylase</fullName>
    </submittedName>
</protein>
<dbReference type="SUPFAM" id="SSF88713">
    <property type="entry name" value="Glycoside hydrolase/deacetylase"/>
    <property type="match status" value="1"/>
</dbReference>
<evidence type="ECO:0000313" key="6">
    <source>
        <dbReference type="EMBL" id="QJD86305.1"/>
    </source>
</evidence>
<keyword evidence="2" id="KW-0479">Metal-binding</keyword>
<dbReference type="RefSeq" id="WP_169282554.1">
    <property type="nucleotide sequence ID" value="NZ_CP051680.1"/>
</dbReference>
<dbReference type="EMBL" id="CP051680">
    <property type="protein sequence ID" value="QJD86305.1"/>
    <property type="molecule type" value="Genomic_DNA"/>
</dbReference>
<keyword evidence="3" id="KW-0378">Hydrolase</keyword>
<keyword evidence="4" id="KW-0460">Magnesium</keyword>
<accession>A0A7Z2VNS2</accession>
<evidence type="ECO:0000256" key="1">
    <source>
        <dbReference type="ARBA" id="ARBA00001946"/>
    </source>
</evidence>
<reference evidence="6 7" key="1">
    <citation type="submission" date="2020-04" db="EMBL/GenBank/DDBJ databases">
        <title>Genome sequencing of novel species.</title>
        <authorList>
            <person name="Heo J."/>
            <person name="Kim S.-J."/>
            <person name="Kim J.-S."/>
            <person name="Hong S.-B."/>
            <person name="Kwon S.-W."/>
        </authorList>
    </citation>
    <scope>NUCLEOTIDE SEQUENCE [LARGE SCALE GENOMIC DNA]</scope>
    <source>
        <strain evidence="6 7">MFER-1</strain>
    </source>
</reference>
<dbReference type="KEGG" id="cheb:HH215_26160"/>
<name>A0A7Z2VNS2_9BACL</name>
<dbReference type="GO" id="GO:0005975">
    <property type="term" value="P:carbohydrate metabolic process"/>
    <property type="evidence" value="ECO:0007669"/>
    <property type="project" value="InterPro"/>
</dbReference>
<dbReference type="PANTHER" id="PTHR31609">
    <property type="entry name" value="YDJC DEACETYLASE FAMILY MEMBER"/>
    <property type="match status" value="1"/>
</dbReference>
<organism evidence="6 7">
    <name type="scientific">Cohnella herbarum</name>
    <dbReference type="NCBI Taxonomy" id="2728023"/>
    <lineage>
        <taxon>Bacteria</taxon>
        <taxon>Bacillati</taxon>
        <taxon>Bacillota</taxon>
        <taxon>Bacilli</taxon>
        <taxon>Bacillales</taxon>
        <taxon>Paenibacillaceae</taxon>
        <taxon>Cohnella</taxon>
    </lineage>
</organism>
<dbReference type="PANTHER" id="PTHR31609:SF1">
    <property type="entry name" value="CARBOHYDRATE DEACETYLASE"/>
    <property type="match status" value="1"/>
</dbReference>
<dbReference type="GO" id="GO:0019213">
    <property type="term" value="F:deacetylase activity"/>
    <property type="evidence" value="ECO:0007669"/>
    <property type="project" value="TreeGrafter"/>
</dbReference>
<dbReference type="InterPro" id="IPR011330">
    <property type="entry name" value="Glyco_hydro/deAcase_b/a-brl"/>
</dbReference>
<evidence type="ECO:0000256" key="2">
    <source>
        <dbReference type="ARBA" id="ARBA00022723"/>
    </source>
</evidence>
<sequence length="252" mass="29216">MKPIYLLTQGDDFASTEAATTAIMEAHERGILRNASVMVNCPYFEEAARRYANTTSLCFGLHGVMNSEWSNIRWGPVTPSEEVPSLVDDGGNFLETPMELYRRRPVLGEIMVELKNQLAKARNAGFDIKYVDTHMRFEWIREDLTASIEAWCQEEGLIFYKPYERYLPLDENIKNPIDRLKKALHSELNGQYLLIGHPAYDIAEMHNLDVNGSHIARERNLERLMFMDNEVIERMRELSILPISYDELERLK</sequence>
<evidence type="ECO:0000313" key="7">
    <source>
        <dbReference type="Proteomes" id="UP000502248"/>
    </source>
</evidence>
<dbReference type="AlphaFoldDB" id="A0A7Z2VNS2"/>
<dbReference type="Gene3D" id="3.20.20.370">
    <property type="entry name" value="Glycoside hydrolase/deacetylase"/>
    <property type="match status" value="1"/>
</dbReference>
<keyword evidence="5" id="KW-0119">Carbohydrate metabolism</keyword>
<keyword evidence="7" id="KW-1185">Reference proteome</keyword>
<dbReference type="Proteomes" id="UP000502248">
    <property type="component" value="Chromosome"/>
</dbReference>
<comment type="cofactor">
    <cofactor evidence="1">
        <name>Mg(2+)</name>
        <dbReference type="ChEBI" id="CHEBI:18420"/>
    </cofactor>
</comment>
<dbReference type="InterPro" id="IPR006879">
    <property type="entry name" value="YdjC-like"/>
</dbReference>
<dbReference type="GO" id="GO:0016787">
    <property type="term" value="F:hydrolase activity"/>
    <property type="evidence" value="ECO:0007669"/>
    <property type="project" value="UniProtKB-KW"/>
</dbReference>
<proteinExistence type="predicted"/>
<evidence type="ECO:0000256" key="4">
    <source>
        <dbReference type="ARBA" id="ARBA00022842"/>
    </source>
</evidence>
<evidence type="ECO:0000256" key="5">
    <source>
        <dbReference type="ARBA" id="ARBA00023277"/>
    </source>
</evidence>
<evidence type="ECO:0000256" key="3">
    <source>
        <dbReference type="ARBA" id="ARBA00022801"/>
    </source>
</evidence>